<dbReference type="AlphaFoldDB" id="A0AAE3HDV9"/>
<dbReference type="PANTHER" id="PTHR47478">
    <property type="match status" value="1"/>
</dbReference>
<name>A0AAE3HDV9_9FIRM</name>
<dbReference type="Gene3D" id="3.40.50.1000">
    <property type="entry name" value="HAD superfamily/HAD-like"/>
    <property type="match status" value="1"/>
</dbReference>
<protein>
    <submittedName>
        <fullName evidence="1">YjjG family noncanonical pyrimidine nucleotidase</fullName>
    </submittedName>
</protein>
<dbReference type="Pfam" id="PF13419">
    <property type="entry name" value="HAD_2"/>
    <property type="match status" value="1"/>
</dbReference>
<dbReference type="RefSeq" id="WP_257529240.1">
    <property type="nucleotide sequence ID" value="NZ_JANKAS010000001.1"/>
</dbReference>
<dbReference type="PANTHER" id="PTHR47478:SF1">
    <property type="entry name" value="PYRIMIDINE 5'-NUCLEOTIDASE YJJG"/>
    <property type="match status" value="1"/>
</dbReference>
<comment type="caution">
    <text evidence="1">The sequence shown here is derived from an EMBL/GenBank/DDBJ whole genome shotgun (WGS) entry which is preliminary data.</text>
</comment>
<reference evidence="1" key="1">
    <citation type="submission" date="2022-07" db="EMBL/GenBank/DDBJ databases">
        <title>Enhanced cultured diversity of the mouse gut microbiota enables custom-made synthetic communities.</title>
        <authorList>
            <person name="Afrizal A."/>
        </authorList>
    </citation>
    <scope>NUCLEOTIDE SEQUENCE</scope>
    <source>
        <strain evidence="1">DSM 28593</strain>
    </source>
</reference>
<sequence>MYFDLDNTLWDFKRNSAEILKKLYLEKLSNLQGISIDFSSFRDIYEKHNHDLWKAYERGEVTAEELKVSRFDRVLEELGITKLFKSEDLNDFYLHNLAKLPHLMPHAREILDYLSPHYSLGILSNGFKQAQYSKMSYSKIIDYFNPIITSDQVGVNKPHPEIFLHAIRESGCQPNEIAYVGDDYLVDTLAANKMGITGILLDPDHKVQDENILKLFDLIELKEYF</sequence>
<dbReference type="PRINTS" id="PR00413">
    <property type="entry name" value="HADHALOGNASE"/>
</dbReference>
<evidence type="ECO:0000313" key="1">
    <source>
        <dbReference type="EMBL" id="MCR1897579.1"/>
    </source>
</evidence>
<dbReference type="Gene3D" id="1.10.150.240">
    <property type="entry name" value="Putative phosphatase, domain 2"/>
    <property type="match status" value="1"/>
</dbReference>
<dbReference type="InterPro" id="IPR052550">
    <property type="entry name" value="Pyrimidine_5'-ntase_YjjG"/>
</dbReference>
<proteinExistence type="predicted"/>
<dbReference type="EMBL" id="JANKAS010000001">
    <property type="protein sequence ID" value="MCR1897579.1"/>
    <property type="molecule type" value="Genomic_DNA"/>
</dbReference>
<dbReference type="NCBIfam" id="TIGR01549">
    <property type="entry name" value="HAD-SF-IA-v1"/>
    <property type="match status" value="1"/>
</dbReference>
<dbReference type="SFLD" id="SFLDS00003">
    <property type="entry name" value="Haloacid_Dehalogenase"/>
    <property type="match status" value="1"/>
</dbReference>
<dbReference type="InterPro" id="IPR036412">
    <property type="entry name" value="HAD-like_sf"/>
</dbReference>
<dbReference type="SFLD" id="SFLDG01129">
    <property type="entry name" value="C1.5:_HAD__Beta-PGM__Phosphata"/>
    <property type="match status" value="1"/>
</dbReference>
<dbReference type="InterPro" id="IPR011951">
    <property type="entry name" value="HAD-SF_hydro_IA_YjjG/PynA"/>
</dbReference>
<gene>
    <name evidence="1" type="ORF">NSA47_01055</name>
</gene>
<dbReference type="InterPro" id="IPR023214">
    <property type="entry name" value="HAD_sf"/>
</dbReference>
<dbReference type="NCBIfam" id="TIGR02254">
    <property type="entry name" value="YjjG_YfnB"/>
    <property type="match status" value="1"/>
</dbReference>
<evidence type="ECO:0000313" key="2">
    <source>
        <dbReference type="Proteomes" id="UP001205748"/>
    </source>
</evidence>
<dbReference type="InterPro" id="IPR023198">
    <property type="entry name" value="PGP-like_dom2"/>
</dbReference>
<organism evidence="1 2">
    <name type="scientific">Irregularibacter muris</name>
    <dbReference type="NCBI Taxonomy" id="1796619"/>
    <lineage>
        <taxon>Bacteria</taxon>
        <taxon>Bacillati</taxon>
        <taxon>Bacillota</taxon>
        <taxon>Clostridia</taxon>
        <taxon>Eubacteriales</taxon>
        <taxon>Eubacteriaceae</taxon>
        <taxon>Irregularibacter</taxon>
    </lineage>
</organism>
<keyword evidence="2" id="KW-1185">Reference proteome</keyword>
<dbReference type="InterPro" id="IPR041492">
    <property type="entry name" value="HAD_2"/>
</dbReference>
<dbReference type="InterPro" id="IPR006439">
    <property type="entry name" value="HAD-SF_hydro_IA"/>
</dbReference>
<dbReference type="Proteomes" id="UP001205748">
    <property type="component" value="Unassembled WGS sequence"/>
</dbReference>
<dbReference type="NCBIfam" id="TIGR01509">
    <property type="entry name" value="HAD-SF-IA-v3"/>
    <property type="match status" value="1"/>
</dbReference>
<accession>A0AAE3HDV9</accession>
<dbReference type="SUPFAM" id="SSF56784">
    <property type="entry name" value="HAD-like"/>
    <property type="match status" value="1"/>
</dbReference>
<dbReference type="GO" id="GO:0008253">
    <property type="term" value="F:5'-nucleotidase activity"/>
    <property type="evidence" value="ECO:0007669"/>
    <property type="project" value="InterPro"/>
</dbReference>